<dbReference type="PANTHER" id="PTHR44259">
    <property type="entry name" value="OS07G0183000 PROTEIN-RELATED"/>
    <property type="match status" value="1"/>
</dbReference>
<feature type="domain" description="F-box" evidence="1">
    <location>
        <begin position="7"/>
        <end position="47"/>
    </location>
</feature>
<dbReference type="InterPro" id="IPR036047">
    <property type="entry name" value="F-box-like_dom_sf"/>
</dbReference>
<sequence length="382" mass="44072">MPNWCDLPLELLELISKKLAFIDKVRFKSVCSCWKSAAESYTSSPNYTPAPEAPWLMVPLPPDHQRVQTGDKDAHYFWFFSLTEKKFHKIKTSFEGFHYPHVTYVGSSHGWLAICDLSKAMVYLLNPVSGSRIDLPSISTLPNIVEGCNPRVFRVVPSSDPSRNKKFFIVVKYWSPHSKLAFCKNGDEKWTYLLGGGRLCFTFHKGHLYALRKEILEVWDLGGTYPMKTVDFRHGLGPVVTGMNFLESTVVNTVDSLGELYLFGKRIGCGKTISKEDFHIYKLNFTAKEWEKVECLNDQAIFCDHFCNPAEGVMLLSTRNLPELEENSIYFSDWGKYEVSKWRKYEVSGLLFSLESQVTKEYSNFRWMRVAQPYVWIVPNPW</sequence>
<dbReference type="Proteomes" id="UP000238479">
    <property type="component" value="Chromosome 4"/>
</dbReference>
<name>A0A2P6R0M2_ROSCH</name>
<evidence type="ECO:0000313" key="3">
    <source>
        <dbReference type="Proteomes" id="UP000238479"/>
    </source>
</evidence>
<dbReference type="Pfam" id="PF00646">
    <property type="entry name" value="F-box"/>
    <property type="match status" value="1"/>
</dbReference>
<dbReference type="SMART" id="SM00256">
    <property type="entry name" value="FBOX"/>
    <property type="match status" value="1"/>
</dbReference>
<dbReference type="EMBL" id="PDCK01000042">
    <property type="protein sequence ID" value="PRQ39929.1"/>
    <property type="molecule type" value="Genomic_DNA"/>
</dbReference>
<dbReference type="Pfam" id="PF03478">
    <property type="entry name" value="Beta-prop_KIB1-4"/>
    <property type="match status" value="1"/>
</dbReference>
<protein>
    <submittedName>
        <fullName evidence="2">Putative F-box domain-containing protein</fullName>
    </submittedName>
</protein>
<dbReference type="InterPro" id="IPR005174">
    <property type="entry name" value="KIB1-4_b-propeller"/>
</dbReference>
<organism evidence="2 3">
    <name type="scientific">Rosa chinensis</name>
    <name type="common">China rose</name>
    <dbReference type="NCBI Taxonomy" id="74649"/>
    <lineage>
        <taxon>Eukaryota</taxon>
        <taxon>Viridiplantae</taxon>
        <taxon>Streptophyta</taxon>
        <taxon>Embryophyta</taxon>
        <taxon>Tracheophyta</taxon>
        <taxon>Spermatophyta</taxon>
        <taxon>Magnoliopsida</taxon>
        <taxon>eudicotyledons</taxon>
        <taxon>Gunneridae</taxon>
        <taxon>Pentapetalae</taxon>
        <taxon>rosids</taxon>
        <taxon>fabids</taxon>
        <taxon>Rosales</taxon>
        <taxon>Rosaceae</taxon>
        <taxon>Rosoideae</taxon>
        <taxon>Rosoideae incertae sedis</taxon>
        <taxon>Rosa</taxon>
    </lineage>
</organism>
<dbReference type="PANTHER" id="PTHR44259:SF15">
    <property type="entry name" value="F-BOX PROTEIN KIB2-RELATED"/>
    <property type="match status" value="1"/>
</dbReference>
<comment type="caution">
    <text evidence="2">The sequence shown here is derived from an EMBL/GenBank/DDBJ whole genome shotgun (WGS) entry which is preliminary data.</text>
</comment>
<dbReference type="SUPFAM" id="SSF81383">
    <property type="entry name" value="F-box domain"/>
    <property type="match status" value="1"/>
</dbReference>
<proteinExistence type="predicted"/>
<accession>A0A2P6R0M2</accession>
<reference evidence="2 3" key="1">
    <citation type="journal article" date="2018" name="Nat. Genet.">
        <title>The Rosa genome provides new insights in the design of modern roses.</title>
        <authorList>
            <person name="Bendahmane M."/>
        </authorList>
    </citation>
    <scope>NUCLEOTIDE SEQUENCE [LARGE SCALE GENOMIC DNA]</scope>
    <source>
        <strain evidence="3">cv. Old Blush</strain>
    </source>
</reference>
<dbReference type="STRING" id="74649.A0A2P6R0M2"/>
<evidence type="ECO:0000259" key="1">
    <source>
        <dbReference type="SMART" id="SM00256"/>
    </source>
</evidence>
<dbReference type="OMA" id="QSPPRCW"/>
<dbReference type="InterPro" id="IPR050942">
    <property type="entry name" value="F-box_BR-signaling"/>
</dbReference>
<evidence type="ECO:0000313" key="2">
    <source>
        <dbReference type="EMBL" id="PRQ39929.1"/>
    </source>
</evidence>
<dbReference type="Gene3D" id="1.20.1280.50">
    <property type="match status" value="1"/>
</dbReference>
<keyword evidence="3" id="KW-1185">Reference proteome</keyword>
<dbReference type="InterPro" id="IPR001810">
    <property type="entry name" value="F-box_dom"/>
</dbReference>
<dbReference type="Gramene" id="PRQ39929">
    <property type="protein sequence ID" value="PRQ39929"/>
    <property type="gene ID" value="RchiOBHm_Chr4g0430571"/>
</dbReference>
<dbReference type="AlphaFoldDB" id="A0A2P6R0M2"/>
<gene>
    <name evidence="2" type="ORF">RchiOBHm_Chr4g0430571</name>
</gene>